<keyword evidence="4" id="KW-0539">Nucleus</keyword>
<accession>A0AAV1RU34</accession>
<feature type="non-terminal residue" evidence="7">
    <location>
        <position position="1"/>
    </location>
</feature>
<proteinExistence type="inferred from homology"/>
<evidence type="ECO:0000256" key="2">
    <source>
        <dbReference type="ARBA" id="ARBA00023015"/>
    </source>
</evidence>
<evidence type="ECO:0000256" key="3">
    <source>
        <dbReference type="ARBA" id="ARBA00023163"/>
    </source>
</evidence>
<feature type="region of interest" description="PFYRE" evidence="5">
    <location>
        <begin position="427"/>
        <end position="518"/>
    </location>
</feature>
<evidence type="ECO:0000313" key="7">
    <source>
        <dbReference type="EMBL" id="CAK7339558.1"/>
    </source>
</evidence>
<organism evidence="7 8">
    <name type="scientific">Dovyalis caffra</name>
    <dbReference type="NCBI Taxonomy" id="77055"/>
    <lineage>
        <taxon>Eukaryota</taxon>
        <taxon>Viridiplantae</taxon>
        <taxon>Streptophyta</taxon>
        <taxon>Embryophyta</taxon>
        <taxon>Tracheophyta</taxon>
        <taxon>Spermatophyta</taxon>
        <taxon>Magnoliopsida</taxon>
        <taxon>eudicotyledons</taxon>
        <taxon>Gunneridae</taxon>
        <taxon>Pentapetalae</taxon>
        <taxon>rosids</taxon>
        <taxon>fabids</taxon>
        <taxon>Malpighiales</taxon>
        <taxon>Salicaceae</taxon>
        <taxon>Flacourtieae</taxon>
        <taxon>Dovyalis</taxon>
    </lineage>
</organism>
<feature type="region of interest" description="Disordered" evidence="6">
    <location>
        <begin position="868"/>
        <end position="900"/>
    </location>
</feature>
<feature type="region of interest" description="Disordered" evidence="6">
    <location>
        <begin position="171"/>
        <end position="217"/>
    </location>
</feature>
<dbReference type="Proteomes" id="UP001314170">
    <property type="component" value="Unassembled WGS sequence"/>
</dbReference>
<dbReference type="InterPro" id="IPR005202">
    <property type="entry name" value="TF_GRAS"/>
</dbReference>
<evidence type="ECO:0000256" key="1">
    <source>
        <dbReference type="ARBA" id="ARBA00004123"/>
    </source>
</evidence>
<protein>
    <recommendedName>
        <fullName evidence="9">Scarecrow-like protein 4</fullName>
    </recommendedName>
</protein>
<keyword evidence="2" id="KW-0805">Transcription regulation</keyword>
<feature type="compositionally biased region" description="Basic and acidic residues" evidence="6">
    <location>
        <begin position="744"/>
        <end position="762"/>
    </location>
</feature>
<sequence length="900" mass="99263">VGRRMAYMCADSGNLMAIAQQVIKQKQQQEQQQQQSHHHHNQQQQFLGLNPFTINPWPSTIMSGNPNLGYGLSGPVAFSDPFQSGPDTGDAPGFSFSNIEHHHSSGFRFPDFAGAGGEFDSDEWMDSLMNGGDSTDSSNLPSGCDAWQNNTDFGIYTSDPFNTGPSRLPVGCSPPSDLNRVISNSPWPAPSSPLQEIKPTTSSPPPPPPTVKHETVGGSKETVELSSSPVLIALVECAQLVESKAGQAMKSLLKLKDLVSEHGDPVERVSFYFAEGLRRRVAVEKLDDLKNLDQTASEEFTLSYKALNDACPYSKFAHLTANQAILEATEKASKIHIVDFGIVQGVQWAALLQALATRSAGKPVRIRISGIPAPVLGKNPAASLLATGNRLLDFAKLLDLNFEFEPILTPIQELNESCFRVEPDEVLAVNFMLQLYNLLDESPVAVETALKMAKSLNPQVVTLGEYEVSLNRIGYLTRFKNALRYYTAVFESLEPNLSRDSPERLQVERLILGHRISGVVGPEEPGMRRERMEDKERWRVLMESSGFESVSLSHYAMSQAKILLWNYNYSYLYSLDDSEPGFLTLAWNKVPLLTGKVDDCKLDEVSCGAPWLPHDPKPAVLQVCNGISLFFFCDLQAARMTCKSLKCVVTVNWQFDEDIWLHKLRSLTTTTTAAPLTVNVLADVAQEIDLSGNAKMGHVEKMNRVIRSLRAYPPCAFSSPTKQQLGRKTSMVSFRPVTTMAGKPESEQKNKSNDECSDDKPGDLMSQSFGEGYATRCDEEGFGGIYGRNQSITEVEIGVKIHESHPGVSFRQVATMAGKPEKTMDKANEKTGDVMSHSFGEGYATRSDEEGFGGIYGENQSFPKVDADKKIHENHPAYDKTQGSEVTEKEKARFQTNAES</sequence>
<reference evidence="7 8" key="1">
    <citation type="submission" date="2024-01" db="EMBL/GenBank/DDBJ databases">
        <authorList>
            <person name="Waweru B."/>
        </authorList>
    </citation>
    <scope>NUCLEOTIDE SEQUENCE [LARGE SCALE GENOMIC DNA]</scope>
</reference>
<feature type="region of interest" description="SAW" evidence="5">
    <location>
        <begin position="521"/>
        <end position="599"/>
    </location>
</feature>
<comment type="similarity">
    <text evidence="5">Belongs to the GRAS family.</text>
</comment>
<dbReference type="AlphaFoldDB" id="A0AAV1RU34"/>
<keyword evidence="3" id="KW-0804">Transcription</keyword>
<feature type="compositionally biased region" description="Basic and acidic residues" evidence="6">
    <location>
        <begin position="868"/>
        <end position="878"/>
    </location>
</feature>
<dbReference type="GO" id="GO:0005634">
    <property type="term" value="C:nucleus"/>
    <property type="evidence" value="ECO:0007669"/>
    <property type="project" value="UniProtKB-SubCell"/>
</dbReference>
<comment type="caution">
    <text evidence="7">The sequence shown here is derived from an EMBL/GenBank/DDBJ whole genome shotgun (WGS) entry which is preliminary data.</text>
</comment>
<dbReference type="PANTHER" id="PTHR31636">
    <property type="entry name" value="OSJNBA0084A10.13 PROTEIN-RELATED"/>
    <property type="match status" value="1"/>
</dbReference>
<evidence type="ECO:0000256" key="6">
    <source>
        <dbReference type="SAM" id="MobiDB-lite"/>
    </source>
</evidence>
<feature type="short sequence motif" description="LXXLL motif" evidence="5">
    <location>
        <begin position="435"/>
        <end position="439"/>
    </location>
</feature>
<evidence type="ECO:0000313" key="8">
    <source>
        <dbReference type="Proteomes" id="UP001314170"/>
    </source>
</evidence>
<keyword evidence="8" id="KW-1185">Reference proteome</keyword>
<feature type="region of interest" description="Disordered" evidence="6">
    <location>
        <begin position="738"/>
        <end position="769"/>
    </location>
</feature>
<comment type="caution">
    <text evidence="5">Lacks conserved residue(s) required for the propagation of feature annotation.</text>
</comment>
<dbReference type="Pfam" id="PF03514">
    <property type="entry name" value="GRAS"/>
    <property type="match status" value="1"/>
</dbReference>
<name>A0AAV1RU34_9ROSI</name>
<evidence type="ECO:0000256" key="4">
    <source>
        <dbReference type="ARBA" id="ARBA00023242"/>
    </source>
</evidence>
<dbReference type="EMBL" id="CAWUPB010001158">
    <property type="protein sequence ID" value="CAK7339558.1"/>
    <property type="molecule type" value="Genomic_DNA"/>
</dbReference>
<evidence type="ECO:0000256" key="5">
    <source>
        <dbReference type="PROSITE-ProRule" id="PRU01191"/>
    </source>
</evidence>
<feature type="short sequence motif" description="VHIID" evidence="5">
    <location>
        <begin position="335"/>
        <end position="339"/>
    </location>
</feature>
<gene>
    <name evidence="7" type="ORF">DCAF_LOCUS14612</name>
</gene>
<comment type="subcellular location">
    <subcellularLocation>
        <location evidence="1">Nucleus</location>
    </subcellularLocation>
</comment>
<evidence type="ECO:0008006" key="9">
    <source>
        <dbReference type="Google" id="ProtNLM"/>
    </source>
</evidence>
<dbReference type="PROSITE" id="PS50985">
    <property type="entry name" value="GRAS"/>
    <property type="match status" value="1"/>
</dbReference>